<gene>
    <name evidence="2" type="ORF">A2896_02935</name>
</gene>
<evidence type="ECO:0000313" key="2">
    <source>
        <dbReference type="EMBL" id="OGZ23879.1"/>
    </source>
</evidence>
<evidence type="ECO:0000313" key="3">
    <source>
        <dbReference type="Proteomes" id="UP000178647"/>
    </source>
</evidence>
<comment type="caution">
    <text evidence="2">The sequence shown here is derived from an EMBL/GenBank/DDBJ whole genome shotgun (WGS) entry which is preliminary data.</text>
</comment>
<dbReference type="InterPro" id="IPR017926">
    <property type="entry name" value="GATASE"/>
</dbReference>
<dbReference type="AlphaFoldDB" id="A0A1G2EDP3"/>
<accession>A0A1G2EDP3</accession>
<protein>
    <recommendedName>
        <fullName evidence="1">Glutamine amidotransferase domain-containing protein</fullName>
    </recommendedName>
</protein>
<dbReference type="PANTHER" id="PTHR42695:SF5">
    <property type="entry name" value="GLUTAMINE AMIDOTRANSFERASE YLR126C-RELATED"/>
    <property type="match status" value="1"/>
</dbReference>
<dbReference type="InterPro" id="IPR029062">
    <property type="entry name" value="Class_I_gatase-like"/>
</dbReference>
<dbReference type="CDD" id="cd01741">
    <property type="entry name" value="GATase1_1"/>
    <property type="match status" value="1"/>
</dbReference>
<dbReference type="Gene3D" id="3.40.50.880">
    <property type="match status" value="1"/>
</dbReference>
<dbReference type="PANTHER" id="PTHR42695">
    <property type="entry name" value="GLUTAMINE AMIDOTRANSFERASE YLR126C-RELATED"/>
    <property type="match status" value="1"/>
</dbReference>
<dbReference type="InterPro" id="IPR044992">
    <property type="entry name" value="ChyE-like"/>
</dbReference>
<sequence length="257" mass="29974">MKSLLQKQAFFSVLLYNKLNNIMKRNILLLQFRENKLVARHEEKCILKYLGRRANLISKNVFLDDFNFSDSFSQRISAVILGGSNFSFSERGKYPSLWGKIKKITPFLKKIIKKNVSTLGICFGHQYLAYVLRAKIIKDESQQEIGTFKVSLTKKGRADDLFRGIPSKFFVQEAHKDSIKKLPQKTILLAEGKRCKIQAFRYKNIYGVQFHPELNIKDMRLRSSFYPGYIVGETARFKPTPFCRKVFENFFDTNIKN</sequence>
<dbReference type="STRING" id="1801672.A2896_02935"/>
<evidence type="ECO:0000259" key="1">
    <source>
        <dbReference type="Pfam" id="PF00117"/>
    </source>
</evidence>
<feature type="domain" description="Glutamine amidotransferase" evidence="1">
    <location>
        <begin position="101"/>
        <end position="217"/>
    </location>
</feature>
<reference evidence="2 3" key="1">
    <citation type="journal article" date="2016" name="Nat. Commun.">
        <title>Thousands of microbial genomes shed light on interconnected biogeochemical processes in an aquifer system.</title>
        <authorList>
            <person name="Anantharaman K."/>
            <person name="Brown C.T."/>
            <person name="Hug L.A."/>
            <person name="Sharon I."/>
            <person name="Castelle C.J."/>
            <person name="Probst A.J."/>
            <person name="Thomas B.C."/>
            <person name="Singh A."/>
            <person name="Wilkins M.J."/>
            <person name="Karaoz U."/>
            <person name="Brodie E.L."/>
            <person name="Williams K.H."/>
            <person name="Hubbard S.S."/>
            <person name="Banfield J.F."/>
        </authorList>
    </citation>
    <scope>NUCLEOTIDE SEQUENCE [LARGE SCALE GENOMIC DNA]</scope>
</reference>
<name>A0A1G2EDP3_9BACT</name>
<dbReference type="EMBL" id="MHMH01000022">
    <property type="protein sequence ID" value="OGZ23879.1"/>
    <property type="molecule type" value="Genomic_DNA"/>
</dbReference>
<dbReference type="Pfam" id="PF00117">
    <property type="entry name" value="GATase"/>
    <property type="match status" value="1"/>
</dbReference>
<dbReference type="Proteomes" id="UP000178647">
    <property type="component" value="Unassembled WGS sequence"/>
</dbReference>
<dbReference type="PROSITE" id="PS51273">
    <property type="entry name" value="GATASE_TYPE_1"/>
    <property type="match status" value="1"/>
</dbReference>
<dbReference type="SUPFAM" id="SSF52317">
    <property type="entry name" value="Class I glutamine amidotransferase-like"/>
    <property type="match status" value="1"/>
</dbReference>
<proteinExistence type="predicted"/>
<organism evidence="2 3">
    <name type="scientific">Candidatus Nealsonbacteria bacterium RIFCSPLOWO2_01_FULL_43_32</name>
    <dbReference type="NCBI Taxonomy" id="1801672"/>
    <lineage>
        <taxon>Bacteria</taxon>
        <taxon>Candidatus Nealsoniibacteriota</taxon>
    </lineage>
</organism>
<dbReference type="GO" id="GO:0005829">
    <property type="term" value="C:cytosol"/>
    <property type="evidence" value="ECO:0007669"/>
    <property type="project" value="TreeGrafter"/>
</dbReference>